<dbReference type="InterPro" id="IPR018155">
    <property type="entry name" value="Hyaluronidase"/>
</dbReference>
<protein>
    <recommendedName>
        <fullName evidence="3">Hyaluronidase</fullName>
        <ecNumber evidence="3">3.2.1.35</ecNumber>
    </recommendedName>
</protein>
<keyword evidence="2" id="KW-1015">Disulfide bond</keyword>
<evidence type="ECO:0000256" key="2">
    <source>
        <dbReference type="ARBA" id="ARBA00023157"/>
    </source>
</evidence>
<dbReference type="CAZy" id="GH56">
    <property type="family name" value="Glycoside Hydrolase Family 56"/>
</dbReference>
<name>E3PQY3_9HYME</name>
<dbReference type="Pfam" id="PF01630">
    <property type="entry name" value="Glyco_hydro_56"/>
    <property type="match status" value="1"/>
</dbReference>
<dbReference type="InterPro" id="IPR017853">
    <property type="entry name" value="GH"/>
</dbReference>
<comment type="catalytic activity">
    <reaction evidence="3">
        <text>Random hydrolysis of (1-&gt;4)-linkages between N-acetyl-beta-D-glucosamine and D-glucuronate residues in hyaluronate.</text>
        <dbReference type="EC" id="3.2.1.35"/>
    </reaction>
</comment>
<dbReference type="GO" id="GO:0004415">
    <property type="term" value="F:hyalurononglucosaminidase activity"/>
    <property type="evidence" value="ECO:0007669"/>
    <property type="project" value="UniProtKB-UniRule"/>
</dbReference>
<comment type="similarity">
    <text evidence="1 3">Belongs to the glycosyl hydrolase 56 family.</text>
</comment>
<dbReference type="PANTHER" id="PTHR11769">
    <property type="entry name" value="HYALURONIDASE"/>
    <property type="match status" value="1"/>
</dbReference>
<evidence type="ECO:0000256" key="3">
    <source>
        <dbReference type="RuleBase" id="RU610713"/>
    </source>
</evidence>
<dbReference type="GO" id="GO:0005975">
    <property type="term" value="P:carbohydrate metabolic process"/>
    <property type="evidence" value="ECO:0007669"/>
    <property type="project" value="InterPro"/>
</dbReference>
<organism evidence="4">
    <name type="scientific">Chelonus inanitus</name>
    <dbReference type="NCBI Taxonomy" id="49201"/>
    <lineage>
        <taxon>Eukaryota</taxon>
        <taxon>Metazoa</taxon>
        <taxon>Ecdysozoa</taxon>
        <taxon>Arthropoda</taxon>
        <taxon>Hexapoda</taxon>
        <taxon>Insecta</taxon>
        <taxon>Pterygota</taxon>
        <taxon>Neoptera</taxon>
        <taxon>Endopterygota</taxon>
        <taxon>Hymenoptera</taxon>
        <taxon>Apocrita</taxon>
        <taxon>Ichneumonoidea</taxon>
        <taxon>Braconidae</taxon>
        <taxon>Cheloninae</taxon>
        <taxon>Chelonus</taxon>
    </lineage>
</organism>
<keyword evidence="3" id="KW-0326">Glycosidase</keyword>
<evidence type="ECO:0000313" key="4">
    <source>
        <dbReference type="EMBL" id="CBN72519.1"/>
    </source>
</evidence>
<feature type="non-terminal residue" evidence="4">
    <location>
        <position position="1"/>
    </location>
</feature>
<dbReference type="GO" id="GO:0030214">
    <property type="term" value="P:hyaluronan catabolic process"/>
    <property type="evidence" value="ECO:0007669"/>
    <property type="project" value="TreeGrafter"/>
</dbReference>
<keyword evidence="3" id="KW-0378">Hydrolase</keyword>
<accession>E3PQY3</accession>
<dbReference type="SUPFAM" id="SSF51445">
    <property type="entry name" value="(Trans)glycosidases"/>
    <property type="match status" value="1"/>
</dbReference>
<dbReference type="AlphaFoldDB" id="E3PQY3"/>
<dbReference type="Gene3D" id="3.20.20.70">
    <property type="entry name" value="Aldolase class I"/>
    <property type="match status" value="1"/>
</dbReference>
<dbReference type="EMBL" id="FN985043">
    <property type="protein sequence ID" value="CBN72519.1"/>
    <property type="molecule type" value="mRNA"/>
</dbReference>
<dbReference type="EC" id="3.2.1.35" evidence="3"/>
<dbReference type="PANTHER" id="PTHR11769:SF35">
    <property type="entry name" value="HYALURONIDASE"/>
    <property type="match status" value="1"/>
</dbReference>
<sequence>AGATNRRLTETYRIANKYNPPKKVLPYFRYRYRDDWGLFLVQEDYVTVFRELDRYNIDGLVIWGSYDDVNTRQKCINLLNHLKDILGPVISTIR</sequence>
<reference evidence="4" key="1">
    <citation type="submission" date="2010-06" db="EMBL/GenBank/DDBJ databases">
        <title>Venom proteins of the parasitic wasp Chelonus inanitus.</title>
        <authorList>
            <person name="Vincent B."/>
            <person name="Drezen J.M."/>
            <person name="Moreau S.J.M."/>
            <person name="Kaeslin M."/>
            <person name="Roth T."/>
            <person name="Heller M."/>
            <person name="Poulain J."/>
            <person name="Schaller J."/>
            <person name="Poirie M."/>
            <person name="Lanzrein B."/>
        </authorList>
    </citation>
    <scope>NUCLEOTIDE SEQUENCE</scope>
    <source>
        <tissue evidence="4">Venom glands</tissue>
    </source>
</reference>
<proteinExistence type="evidence at transcript level"/>
<evidence type="ECO:0000256" key="1">
    <source>
        <dbReference type="ARBA" id="ARBA00008871"/>
    </source>
</evidence>
<dbReference type="InterPro" id="IPR013785">
    <property type="entry name" value="Aldolase_TIM"/>
</dbReference>